<keyword evidence="17" id="KW-1185">Reference proteome</keyword>
<sequence length="423" mass="47412">MPLRAGLRGPEQAIAGGLDHGPGTPSGRPFLSDTAISSDLDSSDGRWQYTRVQVAIMEAAELANLRIQQSYTKERKIGEGTYASVYEGHQKKSNRKVAIKKIKAGQFKDGLDMSAIREVKFLQELSHPNVIGLLDVFSSKSNLNLVLEFLDTDLEAVIKDRELVFQASDIKSWMLMTMQGLDFCHQNWVLHRDMKPNNLLIASDGTLKIADFGLAREYADPGTRMTCQVVTRWYRPPELLYGARAYSTGVDIWAVGCIFAELMLRTPYLAGENDFDQLSTIFRALGTPTDQDWPGHKRLADYVEFPKQYKQPLDLLFSAANDDAIDFLECCLKFDPRKRINSRQALRHQYFNSTPYPTKPQNLPKPKGALVPRQIAPQDHGAGGGDSKNGNGPKKRKSVVANSGQDVEMDDRTRKIAKRLDFS</sequence>
<dbReference type="FunFam" id="3.30.200.20:FF:000498">
    <property type="entry name" value="Serine/threonine-protein kinase KIN28"/>
    <property type="match status" value="1"/>
</dbReference>
<keyword evidence="7 15" id="KW-0418">Kinase</keyword>
<evidence type="ECO:0000256" key="13">
    <source>
        <dbReference type="SAM" id="MobiDB-lite"/>
    </source>
</evidence>
<keyword evidence="6 10" id="KW-0547">Nucleotide-binding</keyword>
<dbReference type="Gene3D" id="1.10.510.10">
    <property type="entry name" value="Transferase(Phosphotransferase) domain 1"/>
    <property type="match status" value="1"/>
</dbReference>
<reference evidence="16 17" key="3">
    <citation type="journal article" date="2017" name="G3 (Bethesda)">
        <title>Comparative analysis highlights variable genome content of wheat rusts and divergence of the mating loci.</title>
        <authorList>
            <person name="Cuomo C.A."/>
            <person name="Bakkeren G."/>
            <person name="Khalil H.B."/>
            <person name="Panwar V."/>
            <person name="Joly D."/>
            <person name="Linning R."/>
            <person name="Sakthikumar S."/>
            <person name="Song X."/>
            <person name="Adiconis X."/>
            <person name="Fan L."/>
            <person name="Goldberg J.M."/>
            <person name="Levin J.Z."/>
            <person name="Young S."/>
            <person name="Zeng Q."/>
            <person name="Anikster Y."/>
            <person name="Bruce M."/>
            <person name="Wang M."/>
            <person name="Yin C."/>
            <person name="McCallum B."/>
            <person name="Szabo L.J."/>
            <person name="Hulbert S."/>
            <person name="Chen X."/>
            <person name="Fellers J.P."/>
        </authorList>
    </citation>
    <scope>NUCLEOTIDE SEQUENCE</scope>
    <source>
        <strain evidence="16">isolate 1-1 / race 1 (BBBD)</strain>
        <strain evidence="17">Isolate 1-1 / race 1 (BBBD)</strain>
    </source>
</reference>
<evidence type="ECO:0000256" key="3">
    <source>
        <dbReference type="ARBA" id="ARBA00022527"/>
    </source>
</evidence>
<dbReference type="PROSITE" id="PS50011">
    <property type="entry name" value="PROTEIN_KINASE_DOM"/>
    <property type="match status" value="1"/>
</dbReference>
<evidence type="ECO:0000313" key="15">
    <source>
        <dbReference type="EMBL" id="OAV96275.1"/>
    </source>
</evidence>
<protein>
    <recommendedName>
        <fullName evidence="2">[RNA-polymerase]-subunit kinase</fullName>
        <ecNumber evidence="2">2.7.11.23</ecNumber>
    </recommendedName>
</protein>
<dbReference type="STRING" id="630390.A0A180GU42"/>
<dbReference type="InterPro" id="IPR011009">
    <property type="entry name" value="Kinase-like_dom_sf"/>
</dbReference>
<dbReference type="InterPro" id="IPR008271">
    <property type="entry name" value="Ser/Thr_kinase_AS"/>
</dbReference>
<evidence type="ECO:0000259" key="14">
    <source>
        <dbReference type="PROSITE" id="PS50011"/>
    </source>
</evidence>
<dbReference type="PANTHER" id="PTHR24056:SF0">
    <property type="entry name" value="CYCLIN-DEPENDENT KINASE 7"/>
    <property type="match status" value="1"/>
</dbReference>
<comment type="similarity">
    <text evidence="1">Belongs to the protein kinase superfamily. CMGC Ser/Thr protein kinase family. CDC2/CDKX subfamily.</text>
</comment>
<evidence type="ECO:0000256" key="7">
    <source>
        <dbReference type="ARBA" id="ARBA00022777"/>
    </source>
</evidence>
<keyword evidence="8 10" id="KW-0067">ATP-binding</keyword>
<feature type="binding site" evidence="10">
    <location>
        <position position="100"/>
    </location>
    <ligand>
        <name>ATP</name>
        <dbReference type="ChEBI" id="CHEBI:30616"/>
    </ligand>
</feature>
<keyword evidence="3 12" id="KW-0723">Serine/threonine-protein kinase</keyword>
<keyword evidence="4" id="KW-0597">Phosphoprotein</keyword>
<dbReference type="InterPro" id="IPR050108">
    <property type="entry name" value="CDK"/>
</dbReference>
<dbReference type="CDD" id="cd07841">
    <property type="entry name" value="STKc_CDK7"/>
    <property type="match status" value="1"/>
</dbReference>
<reference evidence="16" key="4">
    <citation type="submission" date="2025-05" db="UniProtKB">
        <authorList>
            <consortium name="EnsemblFungi"/>
        </authorList>
    </citation>
    <scope>IDENTIFICATION</scope>
    <source>
        <strain evidence="16">isolate 1-1 / race 1 (BBBD)</strain>
    </source>
</reference>
<dbReference type="InterPro" id="IPR000719">
    <property type="entry name" value="Prot_kinase_dom"/>
</dbReference>
<dbReference type="PROSITE" id="PS00107">
    <property type="entry name" value="PROTEIN_KINASE_ATP"/>
    <property type="match status" value="1"/>
</dbReference>
<evidence type="ECO:0000256" key="12">
    <source>
        <dbReference type="RuleBase" id="RU000304"/>
    </source>
</evidence>
<dbReference type="EnsemblFungi" id="PTTG_12059-t43_1">
    <property type="protein sequence ID" value="PTTG_12059-t43_1-p1"/>
    <property type="gene ID" value="PTTG_12059"/>
</dbReference>
<dbReference type="Pfam" id="PF00069">
    <property type="entry name" value="Pkinase"/>
    <property type="match status" value="1"/>
</dbReference>
<keyword evidence="5" id="KW-0808">Transferase</keyword>
<dbReference type="AlphaFoldDB" id="A0A180GU42"/>
<evidence type="ECO:0000256" key="1">
    <source>
        <dbReference type="ARBA" id="ARBA00006485"/>
    </source>
</evidence>
<dbReference type="Gene3D" id="3.30.200.20">
    <property type="entry name" value="Phosphorylase Kinase, domain 1"/>
    <property type="match status" value="1"/>
</dbReference>
<dbReference type="GO" id="GO:0070985">
    <property type="term" value="C:transcription factor TFIIK complex"/>
    <property type="evidence" value="ECO:0007669"/>
    <property type="project" value="InterPro"/>
</dbReference>
<dbReference type="SUPFAM" id="SSF56112">
    <property type="entry name" value="Protein kinase-like (PK-like)"/>
    <property type="match status" value="1"/>
</dbReference>
<dbReference type="PANTHER" id="PTHR24056">
    <property type="entry name" value="CELL DIVISION PROTEIN KINASE"/>
    <property type="match status" value="1"/>
</dbReference>
<reference evidence="15" key="1">
    <citation type="submission" date="2009-11" db="EMBL/GenBank/DDBJ databases">
        <authorList>
            <consortium name="The Broad Institute Genome Sequencing Platform"/>
            <person name="Ward D."/>
            <person name="Feldgarden M."/>
            <person name="Earl A."/>
            <person name="Young S.K."/>
            <person name="Zeng Q."/>
            <person name="Koehrsen M."/>
            <person name="Alvarado L."/>
            <person name="Berlin A."/>
            <person name="Bochicchio J."/>
            <person name="Borenstein D."/>
            <person name="Chapman S.B."/>
            <person name="Chen Z."/>
            <person name="Engels R."/>
            <person name="Freedman E."/>
            <person name="Gellesch M."/>
            <person name="Goldberg J."/>
            <person name="Griggs A."/>
            <person name="Gujja S."/>
            <person name="Heilman E."/>
            <person name="Heiman D."/>
            <person name="Hepburn T."/>
            <person name="Howarth C."/>
            <person name="Jen D."/>
            <person name="Larson L."/>
            <person name="Lewis B."/>
            <person name="Mehta T."/>
            <person name="Park D."/>
            <person name="Pearson M."/>
            <person name="Roberts A."/>
            <person name="Saif S."/>
            <person name="Shea T."/>
            <person name="Shenoy N."/>
            <person name="Sisk P."/>
            <person name="Stolte C."/>
            <person name="Sykes S."/>
            <person name="Thomson T."/>
            <person name="Walk T."/>
            <person name="White J."/>
            <person name="Yandava C."/>
            <person name="Izard J."/>
            <person name="Baranova O.V."/>
            <person name="Blanton J.M."/>
            <person name="Tanner A.C."/>
            <person name="Dewhirst F.E."/>
            <person name="Haas B."/>
            <person name="Nusbaum C."/>
            <person name="Birren B."/>
        </authorList>
    </citation>
    <scope>NUCLEOTIDE SEQUENCE [LARGE SCALE GENOMIC DNA]</scope>
    <source>
        <strain evidence="15">1-1 BBBD Race 1</strain>
    </source>
</reference>
<feature type="region of interest" description="Disordered" evidence="13">
    <location>
        <begin position="1"/>
        <end position="42"/>
    </location>
</feature>
<evidence type="ECO:0000256" key="2">
    <source>
        <dbReference type="ARBA" id="ARBA00012409"/>
    </source>
</evidence>
<dbReference type="FunFam" id="1.10.510.10:FF:000097">
    <property type="entry name" value="Putative cyclin-dependent kinase 7"/>
    <property type="match status" value="1"/>
</dbReference>
<feature type="region of interest" description="Disordered" evidence="13">
    <location>
        <begin position="351"/>
        <end position="423"/>
    </location>
</feature>
<feature type="compositionally biased region" description="Basic and acidic residues" evidence="13">
    <location>
        <begin position="410"/>
        <end position="423"/>
    </location>
</feature>
<accession>A0A180GU42</accession>
<evidence type="ECO:0000256" key="5">
    <source>
        <dbReference type="ARBA" id="ARBA00022679"/>
    </source>
</evidence>
<feature type="domain" description="Protein kinase" evidence="14">
    <location>
        <begin position="71"/>
        <end position="351"/>
    </location>
</feature>
<evidence type="ECO:0000256" key="9">
    <source>
        <dbReference type="PIRSR" id="PIRSR637770-1"/>
    </source>
</evidence>
<evidence type="ECO:0000256" key="10">
    <source>
        <dbReference type="PIRSR" id="PIRSR637770-2"/>
    </source>
</evidence>
<dbReference type="InterPro" id="IPR037770">
    <property type="entry name" value="CDK7"/>
</dbReference>
<dbReference type="GO" id="GO:0004693">
    <property type="term" value="F:cyclin-dependent protein serine/threonine kinase activity"/>
    <property type="evidence" value="ECO:0007669"/>
    <property type="project" value="TreeGrafter"/>
</dbReference>
<organism evidence="15">
    <name type="scientific">Puccinia triticina (isolate 1-1 / race 1 (BBBD))</name>
    <name type="common">Brown leaf rust fungus</name>
    <dbReference type="NCBI Taxonomy" id="630390"/>
    <lineage>
        <taxon>Eukaryota</taxon>
        <taxon>Fungi</taxon>
        <taxon>Dikarya</taxon>
        <taxon>Basidiomycota</taxon>
        <taxon>Pucciniomycotina</taxon>
        <taxon>Pucciniomycetes</taxon>
        <taxon>Pucciniales</taxon>
        <taxon>Pucciniaceae</taxon>
        <taxon>Puccinia</taxon>
    </lineage>
</organism>
<dbReference type="PROSITE" id="PS00108">
    <property type="entry name" value="PROTEIN_KINASE_ST"/>
    <property type="match status" value="1"/>
</dbReference>
<dbReference type="GO" id="GO:0032968">
    <property type="term" value="P:positive regulation of transcription elongation by RNA polymerase II"/>
    <property type="evidence" value="ECO:0007669"/>
    <property type="project" value="UniProtKB-ARBA"/>
</dbReference>
<feature type="active site" description="Proton acceptor" evidence="9">
    <location>
        <position position="193"/>
    </location>
</feature>
<dbReference type="Proteomes" id="UP000005240">
    <property type="component" value="Unassembled WGS sequence"/>
</dbReference>
<dbReference type="EMBL" id="ADAS02000021">
    <property type="protein sequence ID" value="OAV96275.1"/>
    <property type="molecule type" value="Genomic_DNA"/>
</dbReference>
<dbReference type="InterPro" id="IPR017441">
    <property type="entry name" value="Protein_kinase_ATP_BS"/>
</dbReference>
<dbReference type="EC" id="2.7.11.23" evidence="2"/>
<reference evidence="15" key="2">
    <citation type="submission" date="2016-05" db="EMBL/GenBank/DDBJ databases">
        <title>Comparative analysis highlights variable genome content of wheat rusts and divergence of the mating loci.</title>
        <authorList>
            <person name="Cuomo C.A."/>
            <person name="Bakkeren G."/>
            <person name="Szabo L."/>
            <person name="Khalil H."/>
            <person name="Joly D."/>
            <person name="Goldberg J."/>
            <person name="Young S."/>
            <person name="Zeng Q."/>
            <person name="Fellers J."/>
        </authorList>
    </citation>
    <scope>NUCLEOTIDE SEQUENCE [LARGE SCALE GENOMIC DNA]</scope>
    <source>
        <strain evidence="15">1-1 BBBD Race 1</strain>
    </source>
</reference>
<feature type="binding site" evidence="11">
    <location>
        <position position="101"/>
    </location>
    <ligand>
        <name>ATP</name>
        <dbReference type="ChEBI" id="CHEBI:30616"/>
    </ligand>
</feature>
<evidence type="ECO:0000313" key="17">
    <source>
        <dbReference type="Proteomes" id="UP000005240"/>
    </source>
</evidence>
<dbReference type="GO" id="GO:0005524">
    <property type="term" value="F:ATP binding"/>
    <property type="evidence" value="ECO:0007669"/>
    <property type="project" value="UniProtKB-UniRule"/>
</dbReference>
<dbReference type="GO" id="GO:0005737">
    <property type="term" value="C:cytoplasm"/>
    <property type="evidence" value="ECO:0007669"/>
    <property type="project" value="TreeGrafter"/>
</dbReference>
<feature type="binding site" evidence="10">
    <location>
        <begin position="77"/>
        <end position="85"/>
    </location>
    <ligand>
        <name>ATP</name>
        <dbReference type="ChEBI" id="CHEBI:30616"/>
    </ligand>
</feature>
<dbReference type="GO" id="GO:0008353">
    <property type="term" value="F:RNA polymerase II CTD heptapeptide repeat kinase activity"/>
    <property type="evidence" value="ECO:0007669"/>
    <property type="project" value="UniProtKB-EC"/>
</dbReference>
<dbReference type="OrthoDB" id="1732493at2759"/>
<proteinExistence type="inferred from homology"/>
<evidence type="ECO:0000313" key="16">
    <source>
        <dbReference type="EnsemblFungi" id="PTTG_12059-t43_1-p1"/>
    </source>
</evidence>
<evidence type="ECO:0000256" key="6">
    <source>
        <dbReference type="ARBA" id="ARBA00022741"/>
    </source>
</evidence>
<gene>
    <name evidence="15" type="ORF">PTTG_12059</name>
</gene>
<dbReference type="SMART" id="SM00220">
    <property type="entry name" value="S_TKc"/>
    <property type="match status" value="1"/>
</dbReference>
<dbReference type="VEuPathDB" id="FungiDB:PTTG_12059"/>
<evidence type="ECO:0000256" key="8">
    <source>
        <dbReference type="ARBA" id="ARBA00022840"/>
    </source>
</evidence>
<evidence type="ECO:0000256" key="11">
    <source>
        <dbReference type="PROSITE-ProRule" id="PRU10141"/>
    </source>
</evidence>
<name>A0A180GU42_PUCT1</name>
<evidence type="ECO:0000256" key="4">
    <source>
        <dbReference type="ARBA" id="ARBA00022553"/>
    </source>
</evidence>
<feature type="compositionally biased region" description="Polar residues" evidence="13">
    <location>
        <begin position="351"/>
        <end position="361"/>
    </location>
</feature>